<evidence type="ECO:0000313" key="4">
    <source>
        <dbReference type="Proteomes" id="UP000006265"/>
    </source>
</evidence>
<sequence>MVRRGAQSDTSTRAGTAGETTENPGSATKDTEPVRRKPFAAPATGEPSVTAGERRHRRTGGAEGPGRWPGTVSTAGADSAPTARVAPHRITSAPAAVTPLTATTVVVKTIAETGLAQQLAGPASNSAPVIESSSVTTGSTTASRTAPAARRVVTAVSRLLVAAGLTPSFDAGTGDVPPAPMALAIGLLHFVRRELESSLAEGISTINGVSSWSLVATEPSGLFGLTTAAAATIVTPQPGDTASTQYGEIGKWMLKSSGQVADWGGSKYQGRSLVEPVNVIIIDEYSSSPEESARRVNAALSRSGFPASAPHSSGYRGLIDGKVYGQQPSGLLQAYDDHGSPNSHGRLFGPAPLPDGSGYVWTGAFSTQNALHGYHSFDQAQQALADRLVASGAAVRLDDVDLDNAVDTATQTTGDHNGKAIVLRLNPSLPNTDPVITVSGAQRVSTWTGTVGGKVTATDAEKDKISYAATVPPEKGTVKISSTGAYTFTPTAAARHAAAASTASPADKEATITITVTDAYGGVSTETVTVPVVPKNSAPTAKAKVDKPDPVGGTVTGRIDVTDADGDAPTYTVVTQPAKGAVTVNPDGTFTYTPTAAARDAARLSRTKVVDKFTVRVDDGYGGARTVTVPVTVAPSNSAPGSATPEVGSPSSTGVVKGSVIATDPDNDSLTYSGSTRTAKGRVTVSRNGTFTYTPTTAARKKAGSDTATAADKTDTFVIYVTDKYGAVIPVEVEVPINPLPSLL</sequence>
<feature type="region of interest" description="Disordered" evidence="1">
    <location>
        <begin position="635"/>
        <end position="654"/>
    </location>
</feature>
<feature type="domain" description="Cadherin" evidence="2">
    <location>
        <begin position="451"/>
        <end position="571"/>
    </location>
</feature>
<gene>
    <name evidence="3" type="ORF">C731_3839</name>
</gene>
<feature type="region of interest" description="Disordered" evidence="1">
    <location>
        <begin position="119"/>
        <end position="145"/>
    </location>
</feature>
<organism evidence="3 4">
    <name type="scientific">Mycolicibacterium hassiacum (strain DSM 44199 / CIP 105218 / JCM 12690 / 3849)</name>
    <name type="common">Mycobacterium hassiacum</name>
    <dbReference type="NCBI Taxonomy" id="1122247"/>
    <lineage>
        <taxon>Bacteria</taxon>
        <taxon>Bacillati</taxon>
        <taxon>Actinomycetota</taxon>
        <taxon>Actinomycetes</taxon>
        <taxon>Mycobacteriales</taxon>
        <taxon>Mycobacteriaceae</taxon>
        <taxon>Mycolicibacterium</taxon>
    </lineage>
</organism>
<dbReference type="STRING" id="1122247.GCA_000379865_02662"/>
<comment type="caution">
    <text evidence="3">The sequence shown here is derived from an EMBL/GenBank/DDBJ whole genome shotgun (WGS) entry which is preliminary data.</text>
</comment>
<proteinExistence type="predicted"/>
<dbReference type="PATRIC" id="fig|1122247.3.peg.3681"/>
<dbReference type="NCBIfam" id="TIGR01965">
    <property type="entry name" value="VCBS_repeat"/>
    <property type="match status" value="3"/>
</dbReference>
<dbReference type="PROSITE" id="PS50268">
    <property type="entry name" value="CADHERIN_2"/>
    <property type="match status" value="1"/>
</dbReference>
<reference evidence="3 4" key="1">
    <citation type="journal article" date="2012" name="J. Bacteriol.">
        <title>Genome sequence of Mycobacterium hassiacum DSM 44199, a rare source of heat-stable mycobacterial proteins.</title>
        <authorList>
            <person name="Tiago I."/>
            <person name="Maranha A."/>
            <person name="Mendes V."/>
            <person name="Alarico S."/>
            <person name="Moynihan P.J."/>
            <person name="Clarke A.J."/>
            <person name="Macedo-Ribeiro S."/>
            <person name="Pereira P.J."/>
            <person name="Empadinhas N."/>
        </authorList>
    </citation>
    <scope>NUCLEOTIDE SEQUENCE [LARGE SCALE GENOMIC DNA]</scope>
    <source>
        <strain evidence="4">DSM 44199 / CIP 105218 / JCM 12690 / 3849</strain>
    </source>
</reference>
<evidence type="ECO:0000259" key="2">
    <source>
        <dbReference type="PROSITE" id="PS50268"/>
    </source>
</evidence>
<dbReference type="AlphaFoldDB" id="K5BDR0"/>
<dbReference type="GO" id="GO:0007156">
    <property type="term" value="P:homophilic cell adhesion via plasma membrane adhesion molecules"/>
    <property type="evidence" value="ECO:0007669"/>
    <property type="project" value="InterPro"/>
</dbReference>
<dbReference type="eggNOG" id="COG4932">
    <property type="taxonomic scope" value="Bacteria"/>
</dbReference>
<dbReference type="GO" id="GO:0016020">
    <property type="term" value="C:membrane"/>
    <property type="evidence" value="ECO:0007669"/>
    <property type="project" value="InterPro"/>
</dbReference>
<evidence type="ECO:0000256" key="1">
    <source>
        <dbReference type="SAM" id="MobiDB-lite"/>
    </source>
</evidence>
<dbReference type="InterPro" id="IPR010221">
    <property type="entry name" value="VCBS_dom"/>
</dbReference>
<dbReference type="EMBL" id="AMRA01000102">
    <property type="protein sequence ID" value="EKF22347.1"/>
    <property type="molecule type" value="Genomic_DNA"/>
</dbReference>
<dbReference type="Proteomes" id="UP000006265">
    <property type="component" value="Unassembled WGS sequence"/>
</dbReference>
<accession>K5BDR0</accession>
<name>K5BDR0_MYCHD</name>
<keyword evidence="4" id="KW-1185">Reference proteome</keyword>
<dbReference type="InterPro" id="IPR002126">
    <property type="entry name" value="Cadherin-like_dom"/>
</dbReference>
<feature type="compositionally biased region" description="Low complexity" evidence="1">
    <location>
        <begin position="132"/>
        <end position="145"/>
    </location>
</feature>
<dbReference type="GO" id="GO:0005509">
    <property type="term" value="F:calcium ion binding"/>
    <property type="evidence" value="ECO:0007669"/>
    <property type="project" value="InterPro"/>
</dbReference>
<dbReference type="Pfam" id="PF17963">
    <property type="entry name" value="Big_9"/>
    <property type="match status" value="3"/>
</dbReference>
<feature type="compositionally biased region" description="Polar residues" evidence="1">
    <location>
        <begin position="7"/>
        <end position="28"/>
    </location>
</feature>
<evidence type="ECO:0000313" key="3">
    <source>
        <dbReference type="EMBL" id="EKF22347.1"/>
    </source>
</evidence>
<feature type="region of interest" description="Disordered" evidence="1">
    <location>
        <begin position="1"/>
        <end position="78"/>
    </location>
</feature>
<protein>
    <submittedName>
        <fullName evidence="3">40-residue YVTN family beta-propeller repeat protein</fullName>
    </submittedName>
</protein>